<proteinExistence type="predicted"/>
<organism evidence="2 3">
    <name type="scientific">Liparis tanakae</name>
    <name type="common">Tanaka's snailfish</name>
    <dbReference type="NCBI Taxonomy" id="230148"/>
    <lineage>
        <taxon>Eukaryota</taxon>
        <taxon>Metazoa</taxon>
        <taxon>Chordata</taxon>
        <taxon>Craniata</taxon>
        <taxon>Vertebrata</taxon>
        <taxon>Euteleostomi</taxon>
        <taxon>Actinopterygii</taxon>
        <taxon>Neopterygii</taxon>
        <taxon>Teleostei</taxon>
        <taxon>Neoteleostei</taxon>
        <taxon>Acanthomorphata</taxon>
        <taxon>Eupercaria</taxon>
        <taxon>Perciformes</taxon>
        <taxon>Cottioidei</taxon>
        <taxon>Cottales</taxon>
        <taxon>Liparidae</taxon>
        <taxon>Liparis</taxon>
    </lineage>
</organism>
<dbReference type="Proteomes" id="UP000314294">
    <property type="component" value="Unassembled WGS sequence"/>
</dbReference>
<protein>
    <submittedName>
        <fullName evidence="2">Pro-MCH 1</fullName>
    </submittedName>
</protein>
<keyword evidence="1" id="KW-0732">Signal</keyword>
<evidence type="ECO:0000313" key="3">
    <source>
        <dbReference type="Proteomes" id="UP000314294"/>
    </source>
</evidence>
<dbReference type="AlphaFoldDB" id="A0A4Z2FIG3"/>
<feature type="signal peptide" evidence="1">
    <location>
        <begin position="1"/>
        <end position="22"/>
    </location>
</feature>
<dbReference type="OrthoDB" id="8639774at2759"/>
<dbReference type="PANTHER" id="PTHR12091">
    <property type="entry name" value="MELANIN-CONCENTRATING HORMONE"/>
    <property type="match status" value="1"/>
</dbReference>
<dbReference type="PANTHER" id="PTHR12091:SF2">
    <property type="entry name" value="PRO-MCH PRECURSOR"/>
    <property type="match status" value="1"/>
</dbReference>
<dbReference type="Pfam" id="PF05824">
    <property type="entry name" value="Pro-MCH"/>
    <property type="match status" value="1"/>
</dbReference>
<dbReference type="GO" id="GO:0007268">
    <property type="term" value="P:chemical synaptic transmission"/>
    <property type="evidence" value="ECO:0007669"/>
    <property type="project" value="InterPro"/>
</dbReference>
<evidence type="ECO:0000313" key="2">
    <source>
        <dbReference type="EMBL" id="TNN40986.1"/>
    </source>
</evidence>
<sequence>MISVSSVLSALVLLSELSGRRSHAVAAPASKGEDGVLEQDGFFLEGGEPLMEAAVVPLTYGQNLVLDTNTRDEGGNTKIIVVSDTRLRGRGVRGLGPAFGRSLPLIADQSLSFTPAEHALKMERRNSDIDMLRCMIGRVYRPCWN</sequence>
<accession>A0A4Z2FIG3</accession>
<dbReference type="GO" id="GO:0030354">
    <property type="term" value="F:melanin-concentrating hormone activity"/>
    <property type="evidence" value="ECO:0007669"/>
    <property type="project" value="InterPro"/>
</dbReference>
<reference evidence="2 3" key="1">
    <citation type="submission" date="2019-03" db="EMBL/GenBank/DDBJ databases">
        <title>First draft genome of Liparis tanakae, snailfish: a comprehensive survey of snailfish specific genes.</title>
        <authorList>
            <person name="Kim W."/>
            <person name="Song I."/>
            <person name="Jeong J.-H."/>
            <person name="Kim D."/>
            <person name="Kim S."/>
            <person name="Ryu S."/>
            <person name="Song J.Y."/>
            <person name="Lee S.K."/>
        </authorList>
    </citation>
    <scope>NUCLEOTIDE SEQUENCE [LARGE SCALE GENOMIC DNA]</scope>
    <source>
        <tissue evidence="2">Muscle</tissue>
    </source>
</reference>
<feature type="chain" id="PRO_5021429246" evidence="1">
    <location>
        <begin position="23"/>
        <end position="145"/>
    </location>
</feature>
<dbReference type="GO" id="GO:0045202">
    <property type="term" value="C:synapse"/>
    <property type="evidence" value="ECO:0007669"/>
    <property type="project" value="GOC"/>
</dbReference>
<keyword evidence="3" id="KW-1185">Reference proteome</keyword>
<comment type="caution">
    <text evidence="2">The sequence shown here is derived from an EMBL/GenBank/DDBJ whole genome shotgun (WGS) entry which is preliminary data.</text>
</comment>
<dbReference type="InterPro" id="IPR005456">
    <property type="entry name" value="Prepro-melanin_conc_hormone"/>
</dbReference>
<dbReference type="GO" id="GO:0031777">
    <property type="term" value="F:type 1 melanin-concentrating hormone receptor binding"/>
    <property type="evidence" value="ECO:0007669"/>
    <property type="project" value="TreeGrafter"/>
</dbReference>
<gene>
    <name evidence="2" type="primary">mch1</name>
    <name evidence="2" type="ORF">EYF80_048850</name>
</gene>
<evidence type="ECO:0000256" key="1">
    <source>
        <dbReference type="SAM" id="SignalP"/>
    </source>
</evidence>
<dbReference type="EMBL" id="SRLO01001143">
    <property type="protein sequence ID" value="TNN40986.1"/>
    <property type="molecule type" value="Genomic_DNA"/>
</dbReference>
<name>A0A4Z2FIG3_9TELE</name>